<feature type="coiled-coil region" evidence="1">
    <location>
        <begin position="65"/>
        <end position="92"/>
    </location>
</feature>
<accession>A0A8S0ZCT5</accession>
<proteinExistence type="predicted"/>
<dbReference type="EMBL" id="CADEBC010000428">
    <property type="protein sequence ID" value="CAB3230763.1"/>
    <property type="molecule type" value="Genomic_DNA"/>
</dbReference>
<dbReference type="Proteomes" id="UP000494106">
    <property type="component" value="Unassembled WGS sequence"/>
</dbReference>
<feature type="coiled-coil region" evidence="1">
    <location>
        <begin position="324"/>
        <end position="353"/>
    </location>
</feature>
<dbReference type="AlphaFoldDB" id="A0A8S0ZCT5"/>
<keyword evidence="3" id="KW-1185">Reference proteome</keyword>
<evidence type="ECO:0000313" key="2">
    <source>
        <dbReference type="EMBL" id="CAB3230763.1"/>
    </source>
</evidence>
<evidence type="ECO:0000256" key="1">
    <source>
        <dbReference type="SAM" id="Coils"/>
    </source>
</evidence>
<organism evidence="2 3">
    <name type="scientific">Arctia plantaginis</name>
    <name type="common">Wood tiger moth</name>
    <name type="synonym">Phalaena plantaginis</name>
    <dbReference type="NCBI Taxonomy" id="874455"/>
    <lineage>
        <taxon>Eukaryota</taxon>
        <taxon>Metazoa</taxon>
        <taxon>Ecdysozoa</taxon>
        <taxon>Arthropoda</taxon>
        <taxon>Hexapoda</taxon>
        <taxon>Insecta</taxon>
        <taxon>Pterygota</taxon>
        <taxon>Neoptera</taxon>
        <taxon>Endopterygota</taxon>
        <taxon>Lepidoptera</taxon>
        <taxon>Glossata</taxon>
        <taxon>Ditrysia</taxon>
        <taxon>Noctuoidea</taxon>
        <taxon>Erebidae</taxon>
        <taxon>Arctiinae</taxon>
        <taxon>Arctia</taxon>
    </lineage>
</organism>
<sequence length="470" mass="55816">MQFYRRKDGRSYLVLHSNEWNRLKRQPVPERTLNEQKEYVKSLNEKSRAWTQTWPDHKHGVIANYEKKQQKLRETQLAIVNSEKQKQKFKKQSNIEAIKQARQRIFDESCYGRKLLSAFRESKTLEERDAQVQFLKKLKEEKVIETKKIKIPAFCSFDLDKCIEDEKKCRRAIAIQMAQQNKEMYEKQKTEEAKVKEVQKKDDLENIKLKSKMFAREHKAEEKMKLMEKEAKQQYMYDEKYKEERAKSKNDYYANIIKVQKEKEELSCKINKVLREMYKSRDTPGTKQVYENFIQHQEEKRKSLEKLMEINNKLGINRLVKQESEEKDKEIKAREKRLEIAEANKLKARCTKEIESDQANKLSSDRQSLIVINKGRIKKKEREIGEYDENPPPHFGPCNKLMSALKKRIQQPPSWTGANTAHQEFARNADIMLRDCKYKRPGRKVVDMLAFMGATAFRPPDLKESICSCG</sequence>
<gene>
    <name evidence="2" type="ORF">APLA_LOCUS4341</name>
</gene>
<dbReference type="OrthoDB" id="7461743at2759"/>
<protein>
    <submittedName>
        <fullName evidence="2">Uncharacterized protein</fullName>
    </submittedName>
</protein>
<name>A0A8S0ZCT5_ARCPL</name>
<comment type="caution">
    <text evidence="2">The sequence shown here is derived from an EMBL/GenBank/DDBJ whole genome shotgun (WGS) entry which is preliminary data.</text>
</comment>
<evidence type="ECO:0000313" key="3">
    <source>
        <dbReference type="Proteomes" id="UP000494106"/>
    </source>
</evidence>
<keyword evidence="1" id="KW-0175">Coiled coil</keyword>
<reference evidence="2 3" key="1">
    <citation type="submission" date="2020-04" db="EMBL/GenBank/DDBJ databases">
        <authorList>
            <person name="Wallbank WR R."/>
            <person name="Pardo Diaz C."/>
            <person name="Kozak K."/>
            <person name="Martin S."/>
            <person name="Jiggins C."/>
            <person name="Moest M."/>
            <person name="Warren A I."/>
            <person name="Byers J.R.P. K."/>
            <person name="Montejo-Kovacevich G."/>
            <person name="Yen C E."/>
        </authorList>
    </citation>
    <scope>NUCLEOTIDE SEQUENCE [LARGE SCALE GENOMIC DNA]</scope>
</reference>